<dbReference type="AlphaFoldDB" id="A0A0N4ZQV8"/>
<feature type="chain" id="PRO_5005892086" evidence="1">
    <location>
        <begin position="18"/>
        <end position="149"/>
    </location>
</feature>
<sequence length="149" mass="17247">MKYILYLITICIVSTLGTIDEHYVSPFLGEEVTNYGPEYFIENDGKWNADNDFNPYKQYHNYGHDSSAHHQPFDYIGSHISYADFFAMDYFKKFGFNAESADNLCINYRYIVEQSGHLLYYCENINGAKRVADAPSYPNNTPEVTTTQQ</sequence>
<organism evidence="2 3">
    <name type="scientific">Parastrongyloides trichosuri</name>
    <name type="common">Possum-specific nematode worm</name>
    <dbReference type="NCBI Taxonomy" id="131310"/>
    <lineage>
        <taxon>Eukaryota</taxon>
        <taxon>Metazoa</taxon>
        <taxon>Ecdysozoa</taxon>
        <taxon>Nematoda</taxon>
        <taxon>Chromadorea</taxon>
        <taxon>Rhabditida</taxon>
        <taxon>Tylenchina</taxon>
        <taxon>Panagrolaimomorpha</taxon>
        <taxon>Strongyloidoidea</taxon>
        <taxon>Strongyloididae</taxon>
        <taxon>Parastrongyloides</taxon>
    </lineage>
</organism>
<accession>A0A0N4ZQV8</accession>
<evidence type="ECO:0000313" key="3">
    <source>
        <dbReference type="WBParaSite" id="PTRK_0001089900.1"/>
    </source>
</evidence>
<dbReference type="Proteomes" id="UP000038045">
    <property type="component" value="Unplaced"/>
</dbReference>
<protein>
    <submittedName>
        <fullName evidence="3">Astacin domain-containing protein</fullName>
    </submittedName>
</protein>
<keyword evidence="2" id="KW-1185">Reference proteome</keyword>
<reference evidence="3" key="1">
    <citation type="submission" date="2017-02" db="UniProtKB">
        <authorList>
            <consortium name="WormBaseParasite"/>
        </authorList>
    </citation>
    <scope>IDENTIFICATION</scope>
</reference>
<proteinExistence type="predicted"/>
<evidence type="ECO:0000256" key="1">
    <source>
        <dbReference type="SAM" id="SignalP"/>
    </source>
</evidence>
<name>A0A0N4ZQV8_PARTI</name>
<evidence type="ECO:0000313" key="2">
    <source>
        <dbReference type="Proteomes" id="UP000038045"/>
    </source>
</evidence>
<dbReference type="WBParaSite" id="PTRK_0001089900.1">
    <property type="protein sequence ID" value="PTRK_0001089900.1"/>
    <property type="gene ID" value="PTRK_0001089900"/>
</dbReference>
<feature type="signal peptide" evidence="1">
    <location>
        <begin position="1"/>
        <end position="17"/>
    </location>
</feature>
<keyword evidence="1" id="KW-0732">Signal</keyword>